<evidence type="ECO:0000313" key="3">
    <source>
        <dbReference type="Proteomes" id="UP000000226"/>
    </source>
</evidence>
<evidence type="ECO:0000256" key="1">
    <source>
        <dbReference type="SAM" id="MobiDB-lite"/>
    </source>
</evidence>
<dbReference type="OrthoDB" id="1425686at2759"/>
<gene>
    <name evidence="2" type="ORF">PHAVU_001G088500g</name>
</gene>
<proteinExistence type="predicted"/>
<dbReference type="Proteomes" id="UP000000226">
    <property type="component" value="Chromosome 1"/>
</dbReference>
<name>V7CWN2_PHAVU</name>
<dbReference type="AlphaFoldDB" id="V7CWN2"/>
<accession>V7CWN2</accession>
<feature type="region of interest" description="Disordered" evidence="1">
    <location>
        <begin position="88"/>
        <end position="108"/>
    </location>
</feature>
<dbReference type="EMBL" id="CM002288">
    <property type="protein sequence ID" value="ESW33660.1"/>
    <property type="molecule type" value="Genomic_DNA"/>
</dbReference>
<reference evidence="3" key="1">
    <citation type="journal article" date="2014" name="Nat. Genet.">
        <title>A reference genome for common bean and genome-wide analysis of dual domestications.</title>
        <authorList>
            <person name="Schmutz J."/>
            <person name="McClean P.E."/>
            <person name="Mamidi S."/>
            <person name="Wu G.A."/>
            <person name="Cannon S.B."/>
            <person name="Grimwood J."/>
            <person name="Jenkins J."/>
            <person name="Shu S."/>
            <person name="Song Q."/>
            <person name="Chavarro C."/>
            <person name="Torres-Torres M."/>
            <person name="Geffroy V."/>
            <person name="Moghaddam S.M."/>
            <person name="Gao D."/>
            <person name="Abernathy B."/>
            <person name="Barry K."/>
            <person name="Blair M."/>
            <person name="Brick M.A."/>
            <person name="Chovatia M."/>
            <person name="Gepts P."/>
            <person name="Goodstein D.M."/>
            <person name="Gonzales M."/>
            <person name="Hellsten U."/>
            <person name="Hyten D.L."/>
            <person name="Jia G."/>
            <person name="Kelly J.D."/>
            <person name="Kudrna D."/>
            <person name="Lee R."/>
            <person name="Richard M.M."/>
            <person name="Miklas P.N."/>
            <person name="Osorno J.M."/>
            <person name="Rodrigues J."/>
            <person name="Thareau V."/>
            <person name="Urrea C.A."/>
            <person name="Wang M."/>
            <person name="Yu Y."/>
            <person name="Zhang M."/>
            <person name="Wing R.A."/>
            <person name="Cregan P.B."/>
            <person name="Rokhsar D.S."/>
            <person name="Jackson S.A."/>
        </authorList>
    </citation>
    <scope>NUCLEOTIDE SEQUENCE [LARGE SCALE GENOMIC DNA]</scope>
    <source>
        <strain evidence="3">cv. G19833</strain>
    </source>
</reference>
<sequence>MCYSLARELWDSVTEYFHSLKRVWQDHDLFNTCKQKTTKDAKHQQQTVGGRTFQFLVGLNKELDEIHGRIIGRAVSSSLEPHRNVIMGKTKVDPPSKTNALVAKATSP</sequence>
<keyword evidence="3" id="KW-1185">Reference proteome</keyword>
<protein>
    <submittedName>
        <fullName evidence="2">Uncharacterized protein</fullName>
    </submittedName>
</protein>
<dbReference type="Gramene" id="ESW33660">
    <property type="protein sequence ID" value="ESW33660"/>
    <property type="gene ID" value="PHAVU_001G088500g"/>
</dbReference>
<evidence type="ECO:0000313" key="2">
    <source>
        <dbReference type="EMBL" id="ESW33660.1"/>
    </source>
</evidence>
<organism evidence="2 3">
    <name type="scientific">Phaseolus vulgaris</name>
    <name type="common">Kidney bean</name>
    <name type="synonym">French bean</name>
    <dbReference type="NCBI Taxonomy" id="3885"/>
    <lineage>
        <taxon>Eukaryota</taxon>
        <taxon>Viridiplantae</taxon>
        <taxon>Streptophyta</taxon>
        <taxon>Embryophyta</taxon>
        <taxon>Tracheophyta</taxon>
        <taxon>Spermatophyta</taxon>
        <taxon>Magnoliopsida</taxon>
        <taxon>eudicotyledons</taxon>
        <taxon>Gunneridae</taxon>
        <taxon>Pentapetalae</taxon>
        <taxon>rosids</taxon>
        <taxon>fabids</taxon>
        <taxon>Fabales</taxon>
        <taxon>Fabaceae</taxon>
        <taxon>Papilionoideae</taxon>
        <taxon>50 kb inversion clade</taxon>
        <taxon>NPAAA clade</taxon>
        <taxon>indigoferoid/millettioid clade</taxon>
        <taxon>Phaseoleae</taxon>
        <taxon>Phaseolus</taxon>
    </lineage>
</organism>